<keyword evidence="3" id="KW-1185">Reference proteome</keyword>
<organism evidence="2 3">
    <name type="scientific">Flavobacterium pallidum</name>
    <dbReference type="NCBI Taxonomy" id="2172098"/>
    <lineage>
        <taxon>Bacteria</taxon>
        <taxon>Pseudomonadati</taxon>
        <taxon>Bacteroidota</taxon>
        <taxon>Flavobacteriia</taxon>
        <taxon>Flavobacteriales</taxon>
        <taxon>Flavobacteriaceae</taxon>
        <taxon>Flavobacterium</taxon>
    </lineage>
</organism>
<dbReference type="OrthoDB" id="1442799at2"/>
<reference evidence="2 3" key="1">
    <citation type="submission" date="2018-05" db="EMBL/GenBank/DDBJ databases">
        <title>Genome sequencing of Flavobacterium sp. HYN0049.</title>
        <authorList>
            <person name="Yi H."/>
            <person name="Baek C."/>
        </authorList>
    </citation>
    <scope>NUCLEOTIDE SEQUENCE [LARGE SCALE GENOMIC DNA]</scope>
    <source>
        <strain evidence="2 3">HYN0049</strain>
    </source>
</reference>
<name>A0A2S1SFI6_9FLAO</name>
<dbReference type="RefSeq" id="WP_108902934.1">
    <property type="nucleotide sequence ID" value="NZ_CP029187.1"/>
</dbReference>
<dbReference type="Proteomes" id="UP000244937">
    <property type="component" value="Chromosome"/>
</dbReference>
<feature type="chain" id="PRO_5015446888" description="Energy transducer TonB" evidence="1">
    <location>
        <begin position="19"/>
        <end position="149"/>
    </location>
</feature>
<accession>A0A2S1SFI6</accession>
<dbReference type="KEGG" id="fpal:HYN49_04095"/>
<dbReference type="AlphaFoldDB" id="A0A2S1SFI6"/>
<protein>
    <recommendedName>
        <fullName evidence="4">Energy transducer TonB</fullName>
    </recommendedName>
</protein>
<sequence length="149" mass="16911">MKKTFLLFIILLNLNASAQFLAKMEVKEDIPGICDKNEVYALFPIEGQIEAVCPISDAEILERLNSEVQFIKDNPKYKGKGMIGILINCKGEVVRCEMDNKTKNPQLDKEIEKVFNSLGEWKAGTLNNKNVDSNRLFSFTIKKGKFSFD</sequence>
<evidence type="ECO:0000313" key="3">
    <source>
        <dbReference type="Proteomes" id="UP000244937"/>
    </source>
</evidence>
<proteinExistence type="predicted"/>
<feature type="signal peptide" evidence="1">
    <location>
        <begin position="1"/>
        <end position="18"/>
    </location>
</feature>
<evidence type="ECO:0000313" key="2">
    <source>
        <dbReference type="EMBL" id="AWI25139.1"/>
    </source>
</evidence>
<gene>
    <name evidence="2" type="ORF">HYN49_04095</name>
</gene>
<keyword evidence="1" id="KW-0732">Signal</keyword>
<evidence type="ECO:0008006" key="4">
    <source>
        <dbReference type="Google" id="ProtNLM"/>
    </source>
</evidence>
<dbReference type="EMBL" id="CP029187">
    <property type="protein sequence ID" value="AWI25139.1"/>
    <property type="molecule type" value="Genomic_DNA"/>
</dbReference>
<evidence type="ECO:0000256" key="1">
    <source>
        <dbReference type="SAM" id="SignalP"/>
    </source>
</evidence>